<accession>A0A6A6U7M1</accession>
<evidence type="ECO:0000313" key="2">
    <source>
        <dbReference type="EMBL" id="KAF2668249.1"/>
    </source>
</evidence>
<evidence type="ECO:0000313" key="3">
    <source>
        <dbReference type="Proteomes" id="UP000799302"/>
    </source>
</evidence>
<evidence type="ECO:0000256" key="1">
    <source>
        <dbReference type="ARBA" id="ARBA00038069"/>
    </source>
</evidence>
<protein>
    <recommendedName>
        <fullName evidence="4">Inhibitor I9 domain-containing protein</fullName>
    </recommendedName>
</protein>
<dbReference type="EMBL" id="MU004236">
    <property type="protein sequence ID" value="KAF2668249.1"/>
    <property type="molecule type" value="Genomic_DNA"/>
</dbReference>
<sequence length="70" mass="7742">MSTVMITLKSGVGADELENAKKEAINQGGEVVHESKLIKSITVKFPEDKVHTLSTNDKYSVEHDQEVKTQ</sequence>
<dbReference type="GO" id="GO:0004866">
    <property type="term" value="F:endopeptidase inhibitor activity"/>
    <property type="evidence" value="ECO:0007669"/>
    <property type="project" value="TreeGrafter"/>
</dbReference>
<dbReference type="Proteomes" id="UP000799302">
    <property type="component" value="Unassembled WGS sequence"/>
</dbReference>
<dbReference type="InterPro" id="IPR052471">
    <property type="entry name" value="PBI_I9"/>
</dbReference>
<dbReference type="GO" id="GO:0042144">
    <property type="term" value="P:vacuole fusion, non-autophagic"/>
    <property type="evidence" value="ECO:0007669"/>
    <property type="project" value="TreeGrafter"/>
</dbReference>
<dbReference type="SUPFAM" id="SSF54897">
    <property type="entry name" value="Protease propeptides/inhibitors"/>
    <property type="match status" value="1"/>
</dbReference>
<name>A0A6A6U7M1_9PEZI</name>
<dbReference type="PANTHER" id="PTHR28288">
    <property type="entry name" value="PROTEASE B INHIBITOR 2"/>
    <property type="match status" value="1"/>
</dbReference>
<dbReference type="Gene3D" id="3.30.70.80">
    <property type="entry name" value="Peptidase S8 propeptide/proteinase inhibitor I9"/>
    <property type="match status" value="1"/>
</dbReference>
<dbReference type="AlphaFoldDB" id="A0A6A6U7M1"/>
<evidence type="ECO:0008006" key="4">
    <source>
        <dbReference type="Google" id="ProtNLM"/>
    </source>
</evidence>
<proteinExistence type="inferred from homology"/>
<organism evidence="2 3">
    <name type="scientific">Microthyrium microscopicum</name>
    <dbReference type="NCBI Taxonomy" id="703497"/>
    <lineage>
        <taxon>Eukaryota</taxon>
        <taxon>Fungi</taxon>
        <taxon>Dikarya</taxon>
        <taxon>Ascomycota</taxon>
        <taxon>Pezizomycotina</taxon>
        <taxon>Dothideomycetes</taxon>
        <taxon>Dothideomycetes incertae sedis</taxon>
        <taxon>Microthyriales</taxon>
        <taxon>Microthyriaceae</taxon>
        <taxon>Microthyrium</taxon>
    </lineage>
</organism>
<dbReference type="InterPro" id="IPR037045">
    <property type="entry name" value="S8pro/Inhibitor_I9_sf"/>
</dbReference>
<dbReference type="PANTHER" id="PTHR28288:SF2">
    <property type="entry name" value="PROTEASE B INHIBITOR 2"/>
    <property type="match status" value="1"/>
</dbReference>
<reference evidence="2" key="1">
    <citation type="journal article" date="2020" name="Stud. Mycol.">
        <title>101 Dothideomycetes genomes: a test case for predicting lifestyles and emergence of pathogens.</title>
        <authorList>
            <person name="Haridas S."/>
            <person name="Albert R."/>
            <person name="Binder M."/>
            <person name="Bloem J."/>
            <person name="Labutti K."/>
            <person name="Salamov A."/>
            <person name="Andreopoulos B."/>
            <person name="Baker S."/>
            <person name="Barry K."/>
            <person name="Bills G."/>
            <person name="Bluhm B."/>
            <person name="Cannon C."/>
            <person name="Castanera R."/>
            <person name="Culley D."/>
            <person name="Daum C."/>
            <person name="Ezra D."/>
            <person name="Gonzalez J."/>
            <person name="Henrissat B."/>
            <person name="Kuo A."/>
            <person name="Liang C."/>
            <person name="Lipzen A."/>
            <person name="Lutzoni F."/>
            <person name="Magnuson J."/>
            <person name="Mondo S."/>
            <person name="Nolan M."/>
            <person name="Ohm R."/>
            <person name="Pangilinan J."/>
            <person name="Park H.-J."/>
            <person name="Ramirez L."/>
            <person name="Alfaro M."/>
            <person name="Sun H."/>
            <person name="Tritt A."/>
            <person name="Yoshinaga Y."/>
            <person name="Zwiers L.-H."/>
            <person name="Turgeon B."/>
            <person name="Goodwin S."/>
            <person name="Spatafora J."/>
            <person name="Crous P."/>
            <person name="Grigoriev I."/>
        </authorList>
    </citation>
    <scope>NUCLEOTIDE SEQUENCE</scope>
    <source>
        <strain evidence="2">CBS 115976</strain>
    </source>
</reference>
<keyword evidence="3" id="KW-1185">Reference proteome</keyword>
<comment type="similarity">
    <text evidence="1">Belongs to the protease inhibitor I9 family.</text>
</comment>
<dbReference type="OrthoDB" id="5518345at2759"/>
<gene>
    <name evidence="2" type="ORF">BT63DRAFT_425577</name>
</gene>